<dbReference type="SUPFAM" id="SSF52540">
    <property type="entry name" value="P-loop containing nucleoside triphosphate hydrolases"/>
    <property type="match status" value="1"/>
</dbReference>
<gene>
    <name evidence="1" type="ORF">JJJA_0058</name>
</gene>
<name>V9SHQ1_9CAUD</name>
<dbReference type="Pfam" id="PF13479">
    <property type="entry name" value="AAA_24"/>
    <property type="match status" value="1"/>
</dbReference>
<evidence type="ECO:0000313" key="1">
    <source>
        <dbReference type="EMBL" id="AHC56574.1"/>
    </source>
</evidence>
<dbReference type="EMBL" id="KF787094">
    <property type="protein sequence ID" value="AHC56574.1"/>
    <property type="molecule type" value="Genomic_DNA"/>
</dbReference>
<proteinExistence type="predicted"/>
<organism evidence="1 2">
    <name type="scientific">Achromobacter phage JWDelta</name>
    <dbReference type="NCBI Taxonomy" id="1416008"/>
    <lineage>
        <taxon>Viruses</taxon>
        <taxon>Duplodnaviria</taxon>
        <taxon>Heunggongvirae</taxon>
        <taxon>Uroviricota</taxon>
        <taxon>Caudoviricetes</taxon>
        <taxon>Schitoviridae</taxon>
        <taxon>Rothmandenesvirinae</taxon>
        <taxon>Jwalphavirus</taxon>
        <taxon>Jwalphavirus jwalpha</taxon>
    </lineage>
</organism>
<sequence>MSEQDVPVLTDVNDQLLLIVGYSSTGKSASLRNIRDQEHWLYLNTESGKKLPFRNKFSSHTITDPYQVLDAFKAAYTNPVEEIGFKPKGIIVDSLTFLMDMYESRYVINAANTMTAWGAFSQFFKELMQLHVPSFDGPVIFTAHVKDELDEKAMELKTSVPIKGSLKNNGIEAYFSSIVACKRVLLKELEKMTNGMLDITEEEKELGFKHVFQTRLTAKTTGERIRAPMGMFTRQETYIDNCAQKLLDHLHKYYAEA</sequence>
<protein>
    <recommendedName>
        <fullName evidence="3">AAA domain-containing protein</fullName>
    </recommendedName>
</protein>
<accession>V9SHQ1</accession>
<dbReference type="InterPro" id="IPR027417">
    <property type="entry name" value="P-loop_NTPase"/>
</dbReference>
<reference evidence="1 2" key="1">
    <citation type="journal article" date="2014" name="Virol. J.">
        <title>First genome sequences of Achromobacter phages reveal new members of the N4 family.</title>
        <authorList>
            <person name="Wittmann J."/>
            <person name="Dreiseikelmann B."/>
            <person name="Rohde M."/>
            <person name="Meier-Kolthoff J.P."/>
            <person name="Bunk B."/>
            <person name="Rohde C."/>
        </authorList>
    </citation>
    <scope>NUCLEOTIDE SEQUENCE [LARGE SCALE GENOMIC DNA]</scope>
</reference>
<evidence type="ECO:0000313" key="2">
    <source>
        <dbReference type="Proteomes" id="UP000018886"/>
    </source>
</evidence>
<evidence type="ECO:0008006" key="3">
    <source>
        <dbReference type="Google" id="ProtNLM"/>
    </source>
</evidence>
<dbReference type="Proteomes" id="UP000018886">
    <property type="component" value="Segment"/>
</dbReference>